<protein>
    <submittedName>
        <fullName evidence="2">Unnamed protein product</fullName>
    </submittedName>
</protein>
<evidence type="ECO:0000313" key="3">
    <source>
        <dbReference type="Proteomes" id="UP001165205"/>
    </source>
</evidence>
<dbReference type="Proteomes" id="UP001165205">
    <property type="component" value="Unassembled WGS sequence"/>
</dbReference>
<organism evidence="2 3">
    <name type="scientific">Aspergillus oryzae</name>
    <name type="common">Yellow koji mold</name>
    <dbReference type="NCBI Taxonomy" id="5062"/>
    <lineage>
        <taxon>Eukaryota</taxon>
        <taxon>Fungi</taxon>
        <taxon>Dikarya</taxon>
        <taxon>Ascomycota</taxon>
        <taxon>Pezizomycotina</taxon>
        <taxon>Eurotiomycetes</taxon>
        <taxon>Eurotiomycetidae</taxon>
        <taxon>Eurotiales</taxon>
        <taxon>Aspergillaceae</taxon>
        <taxon>Aspergillus</taxon>
        <taxon>Aspergillus subgen. Circumdati</taxon>
    </lineage>
</organism>
<accession>A0AAN5C106</accession>
<reference evidence="2" key="1">
    <citation type="submission" date="2023-04" db="EMBL/GenBank/DDBJ databases">
        <title>Aspergillus oryzae NBRC 4228.</title>
        <authorList>
            <person name="Ichikawa N."/>
            <person name="Sato H."/>
            <person name="Tonouchi N."/>
        </authorList>
    </citation>
    <scope>NUCLEOTIDE SEQUENCE</scope>
    <source>
        <strain evidence="2">NBRC 4228</strain>
    </source>
</reference>
<sequence length="107" mass="11888">MTRAVIRISDDDKGPMLQPEGSRPGISIQSRGDGLCNSFDSSTPILHWLAEGSLNKPRSIHRVHDNRMKEKRMDSRSGIFSAYSEVPLQILWVIVYSTSDGGGLCAW</sequence>
<gene>
    <name evidence="2" type="ORF">Aory04_000890100</name>
</gene>
<dbReference type="AlphaFoldDB" id="A0AAN5C106"/>
<dbReference type="EMBL" id="BSYA01000116">
    <property type="protein sequence ID" value="GMG33364.1"/>
    <property type="molecule type" value="Genomic_DNA"/>
</dbReference>
<feature type="region of interest" description="Disordered" evidence="1">
    <location>
        <begin position="1"/>
        <end position="29"/>
    </location>
</feature>
<evidence type="ECO:0000256" key="1">
    <source>
        <dbReference type="SAM" id="MobiDB-lite"/>
    </source>
</evidence>
<name>A0AAN5C106_ASPOZ</name>
<evidence type="ECO:0000313" key="2">
    <source>
        <dbReference type="EMBL" id="GMG33364.1"/>
    </source>
</evidence>
<proteinExistence type="predicted"/>
<comment type="caution">
    <text evidence="2">The sequence shown here is derived from an EMBL/GenBank/DDBJ whole genome shotgun (WGS) entry which is preliminary data.</text>
</comment>